<proteinExistence type="predicted"/>
<accession>A0A1G6JAI8</accession>
<dbReference type="STRING" id="1226327.SAMN05421732_103272"/>
<keyword evidence="1" id="KW-0812">Transmembrane</keyword>
<dbReference type="Proteomes" id="UP000243468">
    <property type="component" value="Unassembled WGS sequence"/>
</dbReference>
<sequence>MHIALQKIVHLKSKIKLEDIYNGFVVTIIAIILILAFIALHRPITVKQFENVVQLSAQANYPATQEMALLLMQQPQIPYAQYFKLMQAHHLEMTQAHQLPPLQAEQ</sequence>
<keyword evidence="1" id="KW-1133">Transmembrane helix</keyword>
<dbReference type="AlphaFoldDB" id="A0A1G6JAI8"/>
<name>A0A1G6JAI8_9GAMM</name>
<keyword evidence="3" id="KW-1185">Reference proteome</keyword>
<dbReference type="EMBL" id="FMYO01000003">
    <property type="protein sequence ID" value="SDC15794.1"/>
    <property type="molecule type" value="Genomic_DNA"/>
</dbReference>
<evidence type="ECO:0000313" key="3">
    <source>
        <dbReference type="Proteomes" id="UP000243468"/>
    </source>
</evidence>
<protein>
    <submittedName>
        <fullName evidence="2">Uncharacterized protein</fullName>
    </submittedName>
</protein>
<dbReference type="RefSeq" id="WP_092819490.1">
    <property type="nucleotide sequence ID" value="NZ_BAABKJ010000004.1"/>
</dbReference>
<feature type="transmembrane region" description="Helical" evidence="1">
    <location>
        <begin position="20"/>
        <end position="40"/>
    </location>
</feature>
<reference evidence="3" key="1">
    <citation type="submission" date="2016-09" db="EMBL/GenBank/DDBJ databases">
        <authorList>
            <person name="Varghese N."/>
            <person name="Submissions S."/>
        </authorList>
    </citation>
    <scope>NUCLEOTIDE SEQUENCE [LARGE SCALE GENOMIC DNA]</scope>
    <source>
        <strain evidence="3">ANC 4667</strain>
    </source>
</reference>
<organism evidence="2 3">
    <name type="scientific">Acinetobacter kookii</name>
    <dbReference type="NCBI Taxonomy" id="1226327"/>
    <lineage>
        <taxon>Bacteria</taxon>
        <taxon>Pseudomonadati</taxon>
        <taxon>Pseudomonadota</taxon>
        <taxon>Gammaproteobacteria</taxon>
        <taxon>Moraxellales</taxon>
        <taxon>Moraxellaceae</taxon>
        <taxon>Acinetobacter</taxon>
    </lineage>
</organism>
<evidence type="ECO:0000256" key="1">
    <source>
        <dbReference type="SAM" id="Phobius"/>
    </source>
</evidence>
<dbReference type="OrthoDB" id="6713346at2"/>
<gene>
    <name evidence="2" type="ORF">SAMN05421732_103272</name>
</gene>
<evidence type="ECO:0000313" key="2">
    <source>
        <dbReference type="EMBL" id="SDC15794.1"/>
    </source>
</evidence>
<keyword evidence="1" id="KW-0472">Membrane</keyword>